<gene>
    <name evidence="1" type="ORF">SDC9_79752</name>
</gene>
<sequence length="98" mass="10563">MTLAVGRPFAGHQKQVLRGLFLQQSRVSGVFGAFITAPQVPQIGAVFKVGPLLLVRHRDGVANITAEGFTAWVEGRAFLTAIKDGDGFIKMIVKITDI</sequence>
<evidence type="ECO:0000313" key="1">
    <source>
        <dbReference type="EMBL" id="MPM33183.1"/>
    </source>
</evidence>
<name>A0A644Z366_9ZZZZ</name>
<reference evidence="1" key="1">
    <citation type="submission" date="2019-08" db="EMBL/GenBank/DDBJ databases">
        <authorList>
            <person name="Kucharzyk K."/>
            <person name="Murdoch R.W."/>
            <person name="Higgins S."/>
            <person name="Loffler F."/>
        </authorList>
    </citation>
    <scope>NUCLEOTIDE SEQUENCE</scope>
</reference>
<dbReference type="EMBL" id="VSSQ01006582">
    <property type="protein sequence ID" value="MPM33183.1"/>
    <property type="molecule type" value="Genomic_DNA"/>
</dbReference>
<protein>
    <submittedName>
        <fullName evidence="1">Uncharacterized protein</fullName>
    </submittedName>
</protein>
<dbReference type="AlphaFoldDB" id="A0A644Z366"/>
<comment type="caution">
    <text evidence="1">The sequence shown here is derived from an EMBL/GenBank/DDBJ whole genome shotgun (WGS) entry which is preliminary data.</text>
</comment>
<organism evidence="1">
    <name type="scientific">bioreactor metagenome</name>
    <dbReference type="NCBI Taxonomy" id="1076179"/>
    <lineage>
        <taxon>unclassified sequences</taxon>
        <taxon>metagenomes</taxon>
        <taxon>ecological metagenomes</taxon>
    </lineage>
</organism>
<proteinExistence type="predicted"/>
<accession>A0A644Z366</accession>